<reference evidence="1" key="1">
    <citation type="journal article" date="2020" name="mSystems">
        <title>Genome- and Community-Level Interaction Insights into Carbon Utilization and Element Cycling Functions of Hydrothermarchaeota in Hydrothermal Sediment.</title>
        <authorList>
            <person name="Zhou Z."/>
            <person name="Liu Y."/>
            <person name="Xu W."/>
            <person name="Pan J."/>
            <person name="Luo Z.H."/>
            <person name="Li M."/>
        </authorList>
    </citation>
    <scope>NUCLEOTIDE SEQUENCE [LARGE SCALE GENOMIC DNA]</scope>
    <source>
        <strain evidence="1">SpSt-143</strain>
    </source>
</reference>
<proteinExistence type="predicted"/>
<dbReference type="EMBL" id="DSGB01000004">
    <property type="protein sequence ID" value="HER95762.1"/>
    <property type="molecule type" value="Genomic_DNA"/>
</dbReference>
<name>A0A7V2AZX8_RHOMR</name>
<gene>
    <name evidence="1" type="ORF">ENO59_04505</name>
</gene>
<sequence length="64" mass="7614">MRRLLMEFTFDHRAVAALPPVLQRYVHLLYRRVWLAYAQAGCPLGPTDIGMLLWFEFRQYTTVN</sequence>
<comment type="caution">
    <text evidence="1">The sequence shown here is derived from an EMBL/GenBank/DDBJ whole genome shotgun (WGS) entry which is preliminary data.</text>
</comment>
<organism evidence="1">
    <name type="scientific">Rhodothermus marinus</name>
    <name type="common">Rhodothermus obamensis</name>
    <dbReference type="NCBI Taxonomy" id="29549"/>
    <lineage>
        <taxon>Bacteria</taxon>
        <taxon>Pseudomonadati</taxon>
        <taxon>Rhodothermota</taxon>
        <taxon>Rhodothermia</taxon>
        <taxon>Rhodothermales</taxon>
        <taxon>Rhodothermaceae</taxon>
        <taxon>Rhodothermus</taxon>
    </lineage>
</organism>
<accession>A0A7V2AZX8</accession>
<protein>
    <submittedName>
        <fullName evidence="1">Uncharacterized protein</fullName>
    </submittedName>
</protein>
<evidence type="ECO:0000313" key="1">
    <source>
        <dbReference type="EMBL" id="HER95762.1"/>
    </source>
</evidence>
<dbReference type="AlphaFoldDB" id="A0A7V2AZX8"/>